<dbReference type="InterPro" id="IPR019734">
    <property type="entry name" value="TPR_rpt"/>
</dbReference>
<dbReference type="SUPFAM" id="SSF48452">
    <property type="entry name" value="TPR-like"/>
    <property type="match status" value="2"/>
</dbReference>
<dbReference type="InterPro" id="IPR032698">
    <property type="entry name" value="SirB1_N"/>
</dbReference>
<dbReference type="SUPFAM" id="SSF56436">
    <property type="entry name" value="C-type lectin-like"/>
    <property type="match status" value="1"/>
</dbReference>
<keyword evidence="2" id="KW-0812">Transmembrane</keyword>
<dbReference type="InterPro" id="IPR051043">
    <property type="entry name" value="Sulfatase_Mod_Factor_Kinase"/>
</dbReference>
<evidence type="ECO:0000256" key="2">
    <source>
        <dbReference type="SAM" id="Phobius"/>
    </source>
</evidence>
<gene>
    <name evidence="5" type="ORF">METZ01_LOCUS79493</name>
</gene>
<dbReference type="SMART" id="SM00028">
    <property type="entry name" value="TPR"/>
    <property type="match status" value="8"/>
</dbReference>
<dbReference type="PANTHER" id="PTHR23150">
    <property type="entry name" value="SULFATASE MODIFYING FACTOR 1, 2"/>
    <property type="match status" value="1"/>
</dbReference>
<name>A0A381UER7_9ZZZZ</name>
<dbReference type="InterPro" id="IPR042095">
    <property type="entry name" value="SUMF_sf"/>
</dbReference>
<organism evidence="5">
    <name type="scientific">marine metagenome</name>
    <dbReference type="NCBI Taxonomy" id="408172"/>
    <lineage>
        <taxon>unclassified sequences</taxon>
        <taxon>metagenomes</taxon>
        <taxon>ecological metagenomes</taxon>
    </lineage>
</organism>
<dbReference type="Pfam" id="PF13181">
    <property type="entry name" value="TPR_8"/>
    <property type="match status" value="1"/>
</dbReference>
<feature type="domain" description="Protein SirB1 N-terminal" evidence="4">
    <location>
        <begin position="88"/>
        <end position="202"/>
    </location>
</feature>
<evidence type="ECO:0000259" key="4">
    <source>
        <dbReference type="Pfam" id="PF13369"/>
    </source>
</evidence>
<evidence type="ECO:0000256" key="1">
    <source>
        <dbReference type="SAM" id="MobiDB-lite"/>
    </source>
</evidence>
<dbReference type="PANTHER" id="PTHR23150:SF19">
    <property type="entry name" value="FORMYLGLYCINE-GENERATING ENZYME"/>
    <property type="match status" value="1"/>
</dbReference>
<evidence type="ECO:0000313" key="5">
    <source>
        <dbReference type="EMBL" id="SVA26639.1"/>
    </source>
</evidence>
<evidence type="ECO:0000259" key="3">
    <source>
        <dbReference type="Pfam" id="PF03781"/>
    </source>
</evidence>
<protein>
    <submittedName>
        <fullName evidence="5">Uncharacterized protein</fullName>
    </submittedName>
</protein>
<keyword evidence="2" id="KW-0472">Membrane</keyword>
<feature type="transmembrane region" description="Helical" evidence="2">
    <location>
        <begin position="25"/>
        <end position="45"/>
    </location>
</feature>
<dbReference type="Pfam" id="PF13369">
    <property type="entry name" value="Transglut_core2"/>
    <property type="match status" value="1"/>
</dbReference>
<sequence>MSPNPALYEHTSLVMKNLSIKFNRLIFFSILYGIICTNTVFAEAASIKSTESRLNAIFEKNAETINLTETLILISKDWNPSLDEKPLRDEINQLVVLVKNKLKPESTAQDTVDILKQVIHQEKGYRYTDQVDELGIPINESELFFHGMLKSKLGYCMNLSLLYLIIGDQLDLPLYGVALPNHFFIRYDSGDDRINIESTELGASYPDSFYENRFGVKFDAKTPFFTQNLNKKQSLGAYLSNIGMVYHKNTRPQKAIFYLKPSTKINPLSIEAHNNLANIYGEMKQHELAISQYKKALEANPNSVPTLFNIAQTYADLSNTERAIEAFLQVIQLDPFFTQAHRQLVKIYLKKEKYISALLHLKQLTNANANDINAHISMAKIYKKLGSFNLAIETISPIISHNPENIKAREILAEVFYKEEKFDHSISEYRRILEQNSKYLPAYIQLGWVYYRKGEFQMATAWTKRGLKLGSHVSQLNSLAIMNLGLYAWLNDDYVAAKKWYRKALEGRSEIILKEILKDLKDTALLFPDHIEAAFFSGWALMEAGKKKMASQHLTHFLTLAAKSELSNEARVMLGQKLPPANEKATNSNDYSSPSRQPPKNMVLVPSGFFIMGSNDHGEDEAPEHKTYLDPYFIDRYEVSANDFAIFLNDVNNVNGYYLDNKYGTLLYNGKFQPRKGFANHPINNVKWKGAYEYCRWKGKRLPTEAEWEKAARGKDGRVYPWGNKSPTHSLARYRQIWTKEIKHHVMVPVDLFSEGVSPYGIHHMAGNVKEWVDDWFDREYYDEPANHINPKGQIGGEYKVLRGGSWRDLTGFIYSSFRNNAYPDARLDDYGFRCAKSIETKEETKQLTKLPAQETPLKRYARY</sequence>
<dbReference type="InterPro" id="IPR011990">
    <property type="entry name" value="TPR-like_helical_dom_sf"/>
</dbReference>
<dbReference type="InterPro" id="IPR005532">
    <property type="entry name" value="SUMF_dom"/>
</dbReference>
<feature type="region of interest" description="Disordered" evidence="1">
    <location>
        <begin position="577"/>
        <end position="599"/>
    </location>
</feature>
<feature type="domain" description="Sulfatase-modifying factor enzyme-like" evidence="3">
    <location>
        <begin position="600"/>
        <end position="837"/>
    </location>
</feature>
<dbReference type="Gene3D" id="3.90.1580.10">
    <property type="entry name" value="paralog of FGE (formylglycine-generating enzyme)"/>
    <property type="match status" value="1"/>
</dbReference>
<keyword evidence="2" id="KW-1133">Transmembrane helix</keyword>
<dbReference type="Pfam" id="PF03781">
    <property type="entry name" value="FGE-sulfatase"/>
    <property type="match status" value="1"/>
</dbReference>
<dbReference type="PROSITE" id="PS50293">
    <property type="entry name" value="TPR_REGION"/>
    <property type="match status" value="1"/>
</dbReference>
<dbReference type="Pfam" id="PF00515">
    <property type="entry name" value="TPR_1"/>
    <property type="match status" value="1"/>
</dbReference>
<accession>A0A381UER7</accession>
<dbReference type="AlphaFoldDB" id="A0A381UER7"/>
<dbReference type="Gene3D" id="1.25.40.10">
    <property type="entry name" value="Tetratricopeptide repeat domain"/>
    <property type="match status" value="1"/>
</dbReference>
<reference evidence="5" key="1">
    <citation type="submission" date="2018-05" db="EMBL/GenBank/DDBJ databases">
        <authorList>
            <person name="Lanie J.A."/>
            <person name="Ng W.-L."/>
            <person name="Kazmierczak K.M."/>
            <person name="Andrzejewski T.M."/>
            <person name="Davidsen T.M."/>
            <person name="Wayne K.J."/>
            <person name="Tettelin H."/>
            <person name="Glass J.I."/>
            <person name="Rusch D."/>
            <person name="Podicherti R."/>
            <person name="Tsui H.-C.T."/>
            <person name="Winkler M.E."/>
        </authorList>
    </citation>
    <scope>NUCLEOTIDE SEQUENCE</scope>
</reference>
<feature type="compositionally biased region" description="Polar residues" evidence="1">
    <location>
        <begin position="584"/>
        <end position="595"/>
    </location>
</feature>
<dbReference type="PROSITE" id="PS50005">
    <property type="entry name" value="TPR"/>
    <property type="match status" value="3"/>
</dbReference>
<dbReference type="InterPro" id="IPR016187">
    <property type="entry name" value="CTDL_fold"/>
</dbReference>
<proteinExistence type="predicted"/>
<dbReference type="GO" id="GO:0120147">
    <property type="term" value="F:formylglycine-generating oxidase activity"/>
    <property type="evidence" value="ECO:0007669"/>
    <property type="project" value="TreeGrafter"/>
</dbReference>
<dbReference type="EMBL" id="UINC01006288">
    <property type="protein sequence ID" value="SVA26639.1"/>
    <property type="molecule type" value="Genomic_DNA"/>
</dbReference>